<evidence type="ECO:0000313" key="2">
    <source>
        <dbReference type="Proteomes" id="UP001144323"/>
    </source>
</evidence>
<dbReference type="EMBL" id="BSEC01000001">
    <property type="protein sequence ID" value="GLI91447.1"/>
    <property type="molecule type" value="Genomic_DNA"/>
</dbReference>
<comment type="caution">
    <text evidence="1">The sequence shown here is derived from an EMBL/GenBank/DDBJ whole genome shotgun (WGS) entry which is preliminary data.</text>
</comment>
<proteinExistence type="predicted"/>
<dbReference type="Proteomes" id="UP001144323">
    <property type="component" value="Unassembled WGS sequence"/>
</dbReference>
<organism evidence="1 2">
    <name type="scientific">Methylocystis echinoides</name>
    <dbReference type="NCBI Taxonomy" id="29468"/>
    <lineage>
        <taxon>Bacteria</taxon>
        <taxon>Pseudomonadati</taxon>
        <taxon>Pseudomonadota</taxon>
        <taxon>Alphaproteobacteria</taxon>
        <taxon>Hyphomicrobiales</taxon>
        <taxon>Methylocystaceae</taxon>
        <taxon>Methylocystis</taxon>
    </lineage>
</organism>
<dbReference type="AlphaFoldDB" id="A0A9W6LQH7"/>
<dbReference type="RefSeq" id="WP_281800095.1">
    <property type="nucleotide sequence ID" value="NZ_BSEC01000001.1"/>
</dbReference>
<sequence>MLTKIIGAVAISMIAYSAYTKMDGGPAKTSLSGSALVVENQRYKFDYALAGPSSLGGVLIATGRQRGVSQGGVEMALHYFDESSAAEFVRTQQPGHCSAEFYNAHALHKLLIPATPAAKESLAKLSFSDHADTSSWRRFTLNGRCISHANAMTIEGEPVTASTNLFENCTTIAVTGIDVQDKPIEAFIRN</sequence>
<keyword evidence="2" id="KW-1185">Reference proteome</keyword>
<name>A0A9W6LQH7_9HYPH</name>
<evidence type="ECO:0000313" key="1">
    <source>
        <dbReference type="EMBL" id="GLI91447.1"/>
    </source>
</evidence>
<gene>
    <name evidence="1" type="ORF">LMG27198_04390</name>
</gene>
<reference evidence="1" key="1">
    <citation type="journal article" date="2023" name="Int. J. Syst. Evol. Microbiol.">
        <title>Methylocystis iwaonis sp. nov., a type II methane-oxidizing bacterium from surface soil of a rice paddy field in Japan, and emended description of the genus Methylocystis (ex Whittenbury et al. 1970) Bowman et al. 1993.</title>
        <authorList>
            <person name="Kaise H."/>
            <person name="Sawadogo J.B."/>
            <person name="Alam M.S."/>
            <person name="Ueno C."/>
            <person name="Dianou D."/>
            <person name="Shinjo R."/>
            <person name="Asakawa S."/>
        </authorList>
    </citation>
    <scope>NUCLEOTIDE SEQUENCE</scope>
    <source>
        <strain evidence="1">LMG27198</strain>
    </source>
</reference>
<protein>
    <submittedName>
        <fullName evidence="1">Uncharacterized protein</fullName>
    </submittedName>
</protein>
<accession>A0A9W6LQH7</accession>